<dbReference type="HOGENOM" id="CLU_009123_2_0_1"/>
<dbReference type="InParanoid" id="A0A0D0A254"/>
<keyword evidence="3" id="KW-1185">Reference proteome</keyword>
<evidence type="ECO:0000313" key="3">
    <source>
        <dbReference type="Proteomes" id="UP000054485"/>
    </source>
</evidence>
<gene>
    <name evidence="2" type="ORF">CY34DRAFT_101885</name>
</gene>
<evidence type="ECO:0000259" key="1">
    <source>
        <dbReference type="Pfam" id="PF05699"/>
    </source>
</evidence>
<feature type="non-terminal residue" evidence="2">
    <location>
        <position position="1"/>
    </location>
</feature>
<organism evidence="2 3">
    <name type="scientific">Suillus luteus UH-Slu-Lm8-n1</name>
    <dbReference type="NCBI Taxonomy" id="930992"/>
    <lineage>
        <taxon>Eukaryota</taxon>
        <taxon>Fungi</taxon>
        <taxon>Dikarya</taxon>
        <taxon>Basidiomycota</taxon>
        <taxon>Agaricomycotina</taxon>
        <taxon>Agaricomycetes</taxon>
        <taxon>Agaricomycetidae</taxon>
        <taxon>Boletales</taxon>
        <taxon>Suillineae</taxon>
        <taxon>Suillaceae</taxon>
        <taxon>Suillus</taxon>
    </lineage>
</organism>
<reference evidence="2 3" key="1">
    <citation type="submission" date="2014-04" db="EMBL/GenBank/DDBJ databases">
        <authorList>
            <consortium name="DOE Joint Genome Institute"/>
            <person name="Kuo A."/>
            <person name="Ruytinx J."/>
            <person name="Rineau F."/>
            <person name="Colpaert J."/>
            <person name="Kohler A."/>
            <person name="Nagy L.G."/>
            <person name="Floudas D."/>
            <person name="Copeland A."/>
            <person name="Barry K.W."/>
            <person name="Cichocki N."/>
            <person name="Veneault-Fourrey C."/>
            <person name="LaButti K."/>
            <person name="Lindquist E.A."/>
            <person name="Lipzen A."/>
            <person name="Lundell T."/>
            <person name="Morin E."/>
            <person name="Murat C."/>
            <person name="Sun H."/>
            <person name="Tunlid A."/>
            <person name="Henrissat B."/>
            <person name="Grigoriev I.V."/>
            <person name="Hibbett D.S."/>
            <person name="Martin F."/>
            <person name="Nordberg H.P."/>
            <person name="Cantor M.N."/>
            <person name="Hua S.X."/>
        </authorList>
    </citation>
    <scope>NUCLEOTIDE SEQUENCE [LARGE SCALE GENOMIC DNA]</scope>
    <source>
        <strain evidence="2 3">UH-Slu-Lm8-n1</strain>
    </source>
</reference>
<feature type="domain" description="HAT C-terminal dimerisation" evidence="1">
    <location>
        <begin position="118"/>
        <end position="194"/>
    </location>
</feature>
<evidence type="ECO:0000313" key="2">
    <source>
        <dbReference type="EMBL" id="KIK32259.1"/>
    </source>
</evidence>
<dbReference type="AlphaFoldDB" id="A0A0D0A254"/>
<reference evidence="3" key="2">
    <citation type="submission" date="2015-01" db="EMBL/GenBank/DDBJ databases">
        <title>Evolutionary Origins and Diversification of the Mycorrhizal Mutualists.</title>
        <authorList>
            <consortium name="DOE Joint Genome Institute"/>
            <consortium name="Mycorrhizal Genomics Consortium"/>
            <person name="Kohler A."/>
            <person name="Kuo A."/>
            <person name="Nagy L.G."/>
            <person name="Floudas D."/>
            <person name="Copeland A."/>
            <person name="Barry K.W."/>
            <person name="Cichocki N."/>
            <person name="Veneault-Fourrey C."/>
            <person name="LaButti K."/>
            <person name="Lindquist E.A."/>
            <person name="Lipzen A."/>
            <person name="Lundell T."/>
            <person name="Morin E."/>
            <person name="Murat C."/>
            <person name="Riley R."/>
            <person name="Ohm R."/>
            <person name="Sun H."/>
            <person name="Tunlid A."/>
            <person name="Henrissat B."/>
            <person name="Grigoriev I.V."/>
            <person name="Hibbett D.S."/>
            <person name="Martin F."/>
        </authorList>
    </citation>
    <scope>NUCLEOTIDE SEQUENCE [LARGE SCALE GENOMIC DNA]</scope>
    <source>
        <strain evidence="3">UH-Slu-Lm8-n1</strain>
    </source>
</reference>
<dbReference type="EMBL" id="KN836314">
    <property type="protein sequence ID" value="KIK32259.1"/>
    <property type="molecule type" value="Genomic_DNA"/>
</dbReference>
<dbReference type="GO" id="GO:0046983">
    <property type="term" value="F:protein dimerization activity"/>
    <property type="evidence" value="ECO:0007669"/>
    <property type="project" value="InterPro"/>
</dbReference>
<dbReference type="SUPFAM" id="SSF53098">
    <property type="entry name" value="Ribonuclease H-like"/>
    <property type="match status" value="1"/>
</dbReference>
<accession>A0A0D0A254</accession>
<sequence length="274" mass="30619">ATEKVDEYYEKTTNIPAYVLAMLLDPTAKMSYFKKQWPEHLHDNVLSCAEGVVTRYSELNAAMSSSSLSEPTTRKSKAGALKKLIREVLSDSDDDDSSSTAIPSVRDPLRPWRAKLLSYLETIKAVPPAGMSTIQWWGINAPRYPTWASLACDYLSIMTSSVSSERAFSQGGITISKRRNRLKGDIVEALHSLKCSLRNDLLFRKAGPSSLVEEEFNDSDTKADTISEKEGDVADDEWGWDTFILDDENNSDDVPEILESQSRLKPGQHITTYI</sequence>
<dbReference type="OrthoDB" id="2690041at2759"/>
<dbReference type="Proteomes" id="UP000054485">
    <property type="component" value="Unassembled WGS sequence"/>
</dbReference>
<dbReference type="PANTHER" id="PTHR23272">
    <property type="entry name" value="BED FINGER-RELATED"/>
    <property type="match status" value="1"/>
</dbReference>
<name>A0A0D0A254_9AGAM</name>
<dbReference type="Pfam" id="PF05699">
    <property type="entry name" value="Dimer_Tnp_hAT"/>
    <property type="match status" value="1"/>
</dbReference>
<protein>
    <recommendedName>
        <fullName evidence="1">HAT C-terminal dimerisation domain-containing protein</fullName>
    </recommendedName>
</protein>
<proteinExistence type="predicted"/>
<dbReference type="InterPro" id="IPR008906">
    <property type="entry name" value="HATC_C_dom"/>
</dbReference>
<dbReference type="InterPro" id="IPR012337">
    <property type="entry name" value="RNaseH-like_sf"/>
</dbReference>
<dbReference type="STRING" id="930992.A0A0D0A254"/>